<dbReference type="SMART" id="SM01360">
    <property type="entry name" value="A2M"/>
    <property type="match status" value="1"/>
</dbReference>
<dbReference type="Pfam" id="PF17972">
    <property type="entry name" value="bMG5"/>
    <property type="match status" value="1"/>
</dbReference>
<evidence type="ECO:0000313" key="5">
    <source>
        <dbReference type="EMBL" id="CUS42587.1"/>
    </source>
</evidence>
<dbReference type="InterPro" id="IPR049120">
    <property type="entry name" value="A2M_bMG2"/>
</dbReference>
<dbReference type="InterPro" id="IPR001599">
    <property type="entry name" value="Macroglobln_a2"/>
</dbReference>
<proteinExistence type="predicted"/>
<dbReference type="Pfam" id="PF07703">
    <property type="entry name" value="A2M_BRD"/>
    <property type="match status" value="1"/>
</dbReference>
<dbReference type="Pfam" id="PF00207">
    <property type="entry name" value="A2M"/>
    <property type="match status" value="1"/>
</dbReference>
<feature type="region of interest" description="Disordered" evidence="2">
    <location>
        <begin position="29"/>
        <end position="55"/>
    </location>
</feature>
<sequence length="1654" mass="182979">MLNLRSLSFALLIPALLSLYGCQDDKSEATAGQTSTASPNAMATDDTSGPINEPIDPSLYQGMPLEVALIAEGTYDDGTVLAVTFSAPLDPKRDFQSFLRVNRLIKNSSDQASEAEHVAEVISGQWILAPDARHAYFTQIDPDTRYRVTVQPGLVGLTGVSLMQPHTADIDIGSIAPSVSFASSGHFLPLGLHSGLPIYALNVAEANVSFFRVEPGKEKAMMNWIGNSVSRPYYWMDTIPTFASLVHEGRFTLTTERNKRRQMNLPIQDVAALQQAGVYVAVMSRPGQYDSQFAITYFMVTDLGVHVRQYKNSFDIYISDLNSPSPIAGADVRIYNDNGSVAFDASSSASGVVNVAQLPKHGQLLVVTKGDATSILPLSTAALDLSEFHLSSRDYREEELFIYTPRDIYRGGDEVVLSALLRNDDGKPLAARPLQASLFRPDGQKIKTFAWQPSAPGYYEWRYALGDDAQTGNWRLTVEGASAAQSFQFKVEDFMPERLKITYNEGKPAKLLAKSDDMSVAVLGEYLYGAPASGNKFSAAIRIRPEPHPFAELADFSFGNAGTDTDRINFDYDDKELNKDGKLDLVVASRWQNTATPLKVTLTGSLFESGGRPVVRRYSANVIPADTMIGVRPLFKDRAKARTLAQFELIRTNQAQEKLAAADLTVRLINRTHRYHWRFSSSDGWYMDDTAQEFTELTLTSAITAGETTNIEFPVDWGDYRIEVSDPDSNILTSYEFSAGENWYRRWSQASDAEQGAAPDQVVLALDRSGYSAGDVAKLRIVPPAAGHTLVMVESDHLLWMRRVESPAEGTTVDIPISADWARHDLHITALHLQSADEQERITPTRSVGIIHLPLDRSTRELSVTLPEDASWLPNTEVSVAVDVADKQGQPIQQAWVTLAAVDVGILSITDFKTPDPFKYFFEPRAYRVDMFDMYSRLISLNSNPLARQRFGGDAPALSRGGDKARAEVQIVSLFSGLVTVTDGKANISFTLPDFNGRVRLMAIAFDDTRFGMAEQEVTIAAPVVTQLSMPRFLAMGDLSQVALDVSNLSGKDQTFKLQLSSSGAAVGNSIQRDLVLSDGARTTIILPVEGSYPAGAIDIAMQLTDESGEVLQRHWQLNTRAANPAKTEQYNRLLNAGESYHLSPTAMGNWLPETLGVSVSINNQINLNPKNQLRELFHYPYGCLEQSISSTYPWLYISEQKAAKIIQPLPQGQREKSLIEGLRRVVTRQKVNGGYGLWSSNDTYEQHWLTAYAGDFLTDAIDQGVDVPKDVMQQTLNRLKEYVRGRGTMQERWSGRPDLYRPTYTAYAAYVLSRHKRAPLADIRRLAQERPKDLSSLPLLHLALAADAQGDKALAAELLTAMKNAPRESNFYLGDYGSDIRDDAKIVTLLLTHNIEQSYAMTLAASLAESVRKHRYLSTQERNALFMAALQLAQTKGESWQARLELAGVQRTLQQVGEFAEVHYGPELSDGLAIVNSGDKPILAVVQTQGISNTPPKPEANGSTLERRYFSLAGEPIFPVDGALNMKVGDMMLVQVELTAQERHPDMLLVDLLPAGLELENQNLASSKKLDELSLQGKPLSEWQNAKIVHEEFRDDRYVAAVDLNHYRTNRLYYLVRAVTPGHYQVPAPLLEDMYNPSIRAIGKTPDILNIEP</sequence>
<dbReference type="Pfam" id="PF17962">
    <property type="entry name" value="bMG6"/>
    <property type="match status" value="1"/>
</dbReference>
<dbReference type="Pfam" id="PF01835">
    <property type="entry name" value="MG2"/>
    <property type="match status" value="1"/>
</dbReference>
<organism evidence="5">
    <name type="scientific">hydrothermal vent metagenome</name>
    <dbReference type="NCBI Taxonomy" id="652676"/>
    <lineage>
        <taxon>unclassified sequences</taxon>
        <taxon>metagenomes</taxon>
        <taxon>ecological metagenomes</taxon>
    </lineage>
</organism>
<evidence type="ECO:0000259" key="3">
    <source>
        <dbReference type="SMART" id="SM01359"/>
    </source>
</evidence>
<dbReference type="InterPro" id="IPR026284">
    <property type="entry name" value="A2MG_proteobact"/>
</dbReference>
<dbReference type="InterPro" id="IPR047565">
    <property type="entry name" value="Alpha-macroglob_thiol-ester_cl"/>
</dbReference>
<dbReference type="GO" id="GO:0004866">
    <property type="term" value="F:endopeptidase inhibitor activity"/>
    <property type="evidence" value="ECO:0007669"/>
    <property type="project" value="InterPro"/>
</dbReference>
<feature type="domain" description="Alpha-2-macroglobulin" evidence="4">
    <location>
        <begin position="973"/>
        <end position="1060"/>
    </location>
</feature>
<dbReference type="InterPro" id="IPR041246">
    <property type="entry name" value="Bact_MG10"/>
</dbReference>
<dbReference type="GO" id="GO:0005615">
    <property type="term" value="C:extracellular space"/>
    <property type="evidence" value="ECO:0007669"/>
    <property type="project" value="InterPro"/>
</dbReference>
<dbReference type="InterPro" id="IPR041203">
    <property type="entry name" value="Bact_A2M_MG5"/>
</dbReference>
<dbReference type="PROSITE" id="PS51257">
    <property type="entry name" value="PROKAR_LIPOPROTEIN"/>
    <property type="match status" value="1"/>
</dbReference>
<dbReference type="PIRSF" id="PIRSF038980">
    <property type="entry name" value="A2M_bac"/>
    <property type="match status" value="1"/>
</dbReference>
<dbReference type="InterPro" id="IPR011625">
    <property type="entry name" value="A2M_N_BRD"/>
</dbReference>
<feature type="compositionally biased region" description="Polar residues" evidence="2">
    <location>
        <begin position="30"/>
        <end position="50"/>
    </location>
</feature>
<dbReference type="InterPro" id="IPR011626">
    <property type="entry name" value="Alpha-macroglobulin_TED"/>
</dbReference>
<dbReference type="Pfam" id="PF17973">
    <property type="entry name" value="bMG10"/>
    <property type="match status" value="1"/>
</dbReference>
<dbReference type="InterPro" id="IPR041462">
    <property type="entry name" value="Bact_A2M_MG6"/>
</dbReference>
<dbReference type="Pfam" id="PF11974">
    <property type="entry name" value="bMG3"/>
    <property type="match status" value="1"/>
</dbReference>
<gene>
    <name evidence="5" type="ORF">MGWOODY_Tha1910</name>
</gene>
<reference evidence="5" key="1">
    <citation type="submission" date="2015-10" db="EMBL/GenBank/DDBJ databases">
        <authorList>
            <person name="Gilbert D.G."/>
        </authorList>
    </citation>
    <scope>NUCLEOTIDE SEQUENCE</scope>
</reference>
<evidence type="ECO:0000259" key="4">
    <source>
        <dbReference type="SMART" id="SM01360"/>
    </source>
</evidence>
<dbReference type="InterPro" id="IPR021868">
    <property type="entry name" value="Alpha_2_Macroglob_MG3"/>
</dbReference>
<feature type="domain" description="Alpha-2-macroglobulin bait region" evidence="3">
    <location>
        <begin position="762"/>
        <end position="909"/>
    </location>
</feature>
<accession>A0A160TGF1</accession>
<protein>
    <submittedName>
        <fullName evidence="5">Alpha-2-macroglobulin</fullName>
    </submittedName>
</protein>
<dbReference type="InterPro" id="IPR008930">
    <property type="entry name" value="Terpenoid_cyclase/PrenylTrfase"/>
</dbReference>
<dbReference type="SMART" id="SM01359">
    <property type="entry name" value="A2M_N_2"/>
    <property type="match status" value="1"/>
</dbReference>
<dbReference type="Gene3D" id="1.50.10.20">
    <property type="match status" value="1"/>
</dbReference>
<dbReference type="InterPro" id="IPR051802">
    <property type="entry name" value="YfhM-like"/>
</dbReference>
<evidence type="ECO:0000256" key="2">
    <source>
        <dbReference type="SAM" id="MobiDB-lite"/>
    </source>
</evidence>
<evidence type="ECO:0000256" key="1">
    <source>
        <dbReference type="ARBA" id="ARBA00022729"/>
    </source>
</evidence>
<dbReference type="CDD" id="cd02891">
    <property type="entry name" value="A2M_like"/>
    <property type="match status" value="1"/>
</dbReference>
<keyword evidence="1" id="KW-0732">Signal</keyword>
<dbReference type="SUPFAM" id="SSF48239">
    <property type="entry name" value="Terpenoid cyclases/Protein prenyltransferases"/>
    <property type="match status" value="1"/>
</dbReference>
<dbReference type="Pfam" id="PF07678">
    <property type="entry name" value="TED_complement"/>
    <property type="match status" value="1"/>
</dbReference>
<dbReference type="PANTHER" id="PTHR40094:SF1">
    <property type="entry name" value="UBIQUITIN DOMAIN-CONTAINING PROTEIN"/>
    <property type="match status" value="1"/>
</dbReference>
<dbReference type="InterPro" id="IPR040639">
    <property type="entry name" value="A2MG_MG1"/>
</dbReference>
<name>A0A160TGF1_9ZZZZ</name>
<dbReference type="PANTHER" id="PTHR40094">
    <property type="entry name" value="ALPHA-2-MACROGLOBULIN HOMOLOG"/>
    <property type="match status" value="1"/>
</dbReference>
<dbReference type="InterPro" id="IPR002890">
    <property type="entry name" value="MG2"/>
</dbReference>
<dbReference type="Gene3D" id="2.60.40.1930">
    <property type="match status" value="1"/>
</dbReference>
<dbReference type="EMBL" id="CZQC01000067">
    <property type="protein sequence ID" value="CUS42587.1"/>
    <property type="molecule type" value="Genomic_DNA"/>
</dbReference>
<dbReference type="SMART" id="SM01419">
    <property type="entry name" value="Thiol-ester_cl"/>
    <property type="match status" value="1"/>
</dbReference>
<dbReference type="Pfam" id="PF17970">
    <property type="entry name" value="bMG1"/>
    <property type="match status" value="1"/>
</dbReference>
<dbReference type="Pfam" id="PF21142">
    <property type="entry name" value="A2M_bMG2"/>
    <property type="match status" value="1"/>
</dbReference>